<dbReference type="EMBL" id="CAKOGP040001668">
    <property type="protein sequence ID" value="CAJ1946327.1"/>
    <property type="molecule type" value="Genomic_DNA"/>
</dbReference>
<proteinExistence type="predicted"/>
<feature type="compositionally biased region" description="Basic and acidic residues" evidence="1">
    <location>
        <begin position="199"/>
        <end position="213"/>
    </location>
</feature>
<dbReference type="AlphaFoldDB" id="A0AAD2CVP9"/>
<feature type="region of interest" description="Disordered" evidence="1">
    <location>
        <begin position="51"/>
        <end position="76"/>
    </location>
</feature>
<evidence type="ECO:0000313" key="2">
    <source>
        <dbReference type="EMBL" id="CAJ1946327.1"/>
    </source>
</evidence>
<name>A0AAD2CVP9_9STRA</name>
<reference evidence="2" key="1">
    <citation type="submission" date="2023-08" db="EMBL/GenBank/DDBJ databases">
        <authorList>
            <person name="Audoor S."/>
            <person name="Bilcke G."/>
        </authorList>
    </citation>
    <scope>NUCLEOTIDE SEQUENCE</scope>
</reference>
<feature type="region of interest" description="Disordered" evidence="1">
    <location>
        <begin position="1"/>
        <end position="28"/>
    </location>
</feature>
<evidence type="ECO:0000256" key="1">
    <source>
        <dbReference type="SAM" id="MobiDB-lite"/>
    </source>
</evidence>
<evidence type="ECO:0000313" key="3">
    <source>
        <dbReference type="Proteomes" id="UP001295423"/>
    </source>
</evidence>
<organism evidence="2 3">
    <name type="scientific">Cylindrotheca closterium</name>
    <dbReference type="NCBI Taxonomy" id="2856"/>
    <lineage>
        <taxon>Eukaryota</taxon>
        <taxon>Sar</taxon>
        <taxon>Stramenopiles</taxon>
        <taxon>Ochrophyta</taxon>
        <taxon>Bacillariophyta</taxon>
        <taxon>Bacillariophyceae</taxon>
        <taxon>Bacillariophycidae</taxon>
        <taxon>Bacillariales</taxon>
        <taxon>Bacillariaceae</taxon>
        <taxon>Cylindrotheca</taxon>
    </lineage>
</organism>
<keyword evidence="3" id="KW-1185">Reference proteome</keyword>
<feature type="region of interest" description="Disordered" evidence="1">
    <location>
        <begin position="199"/>
        <end position="251"/>
    </location>
</feature>
<accession>A0AAD2CVP9</accession>
<comment type="caution">
    <text evidence="2">The sequence shown here is derived from an EMBL/GenBank/DDBJ whole genome shotgun (WGS) entry which is preliminary data.</text>
</comment>
<protein>
    <submittedName>
        <fullName evidence="2">Uncharacterized protein</fullName>
    </submittedName>
</protein>
<gene>
    <name evidence="2" type="ORF">CYCCA115_LOCUS10468</name>
</gene>
<dbReference type="Proteomes" id="UP001295423">
    <property type="component" value="Unassembled WGS sequence"/>
</dbReference>
<sequence length="251" mass="28131">MYNLFRNHRGPKEDKARATTTRATAPWKTPDKKKLDFVPYEHCPLEIHVGKPPVPSKPKEKVATLPSTPFCHGPSPPLRRDSFSTITTIEELEAASSSCVQSQITELSEGIPHFISFIMFSEEDEEDLTISASNMPLIKKANKFLPDSSNVGDFYGDDYDHDDDCYINNNISTACTSPKHTAHGRKSPRQLLNQMDSFTNRKREGRPALRRGESMGLNALSPPLRSGTLSPQPVRSSLHGIGRRRRDMVEI</sequence>
<feature type="compositionally biased region" description="Basic residues" evidence="1">
    <location>
        <begin position="241"/>
        <end position="251"/>
    </location>
</feature>